<organism evidence="1 2">
    <name type="scientific">Ferrimicrobium acidiphilum DSM 19497</name>
    <dbReference type="NCBI Taxonomy" id="1121877"/>
    <lineage>
        <taxon>Bacteria</taxon>
        <taxon>Bacillati</taxon>
        <taxon>Actinomycetota</taxon>
        <taxon>Acidimicrobiia</taxon>
        <taxon>Acidimicrobiales</taxon>
        <taxon>Acidimicrobiaceae</taxon>
        <taxon>Ferrimicrobium</taxon>
    </lineage>
</organism>
<dbReference type="STRING" id="1121877.FEAC_11600"/>
<sequence>MPYFANEAGCVGSGYEPGKSVDAAKVFRRIVPNLYRSGDYRICSQVDMKASAFKLRRHWTAPYGALKFRRQALEGFLQLYLDEDGRRAAFVDHVVGCPLRANVGHSGLLVHVVGLTRCVDYVEAAAGNRDDDIVELVDVLAGRSSFGENPCCGSTATIVCVLGSLRESHVTPFRLGGSR</sequence>
<protein>
    <submittedName>
        <fullName evidence="1">Uncharacterized protein</fullName>
    </submittedName>
</protein>
<dbReference type="Proteomes" id="UP000032336">
    <property type="component" value="Unassembled WGS sequence"/>
</dbReference>
<dbReference type="EMBL" id="JXUW01000008">
    <property type="protein sequence ID" value="KJE77034.1"/>
    <property type="molecule type" value="Genomic_DNA"/>
</dbReference>
<gene>
    <name evidence="1" type="ORF">FEAC_11600</name>
</gene>
<comment type="caution">
    <text evidence="1">The sequence shown here is derived from an EMBL/GenBank/DDBJ whole genome shotgun (WGS) entry which is preliminary data.</text>
</comment>
<evidence type="ECO:0000313" key="2">
    <source>
        <dbReference type="Proteomes" id="UP000032336"/>
    </source>
</evidence>
<name>A0A0D8FVQ5_9ACTN</name>
<keyword evidence="2" id="KW-1185">Reference proteome</keyword>
<accession>A0A0D8FVQ5</accession>
<evidence type="ECO:0000313" key="1">
    <source>
        <dbReference type="EMBL" id="KJE77034.1"/>
    </source>
</evidence>
<proteinExistence type="predicted"/>
<reference evidence="1 2" key="1">
    <citation type="submission" date="2015-01" db="EMBL/GenBank/DDBJ databases">
        <title>Draft genome of the acidophilic iron oxidizer Ferrimicrobium acidiphilum strain T23.</title>
        <authorList>
            <person name="Poehlein A."/>
            <person name="Eisen S."/>
            <person name="Schloemann M."/>
            <person name="Johnson B.D."/>
            <person name="Daniel R."/>
            <person name="Muehling M."/>
        </authorList>
    </citation>
    <scope>NUCLEOTIDE SEQUENCE [LARGE SCALE GENOMIC DNA]</scope>
    <source>
        <strain evidence="1 2">T23</strain>
    </source>
</reference>
<dbReference type="AlphaFoldDB" id="A0A0D8FVQ5"/>